<dbReference type="SUPFAM" id="SSF53613">
    <property type="entry name" value="Ribokinase-like"/>
    <property type="match status" value="1"/>
</dbReference>
<dbReference type="STRING" id="587636.SAMN05216199_2586"/>
<dbReference type="GO" id="GO:0016301">
    <property type="term" value="F:kinase activity"/>
    <property type="evidence" value="ECO:0007669"/>
    <property type="project" value="UniProtKB-KW"/>
</dbReference>
<keyword evidence="3" id="KW-0547">Nucleotide-binding</keyword>
<evidence type="ECO:0000313" key="8">
    <source>
        <dbReference type="Proteomes" id="UP000199019"/>
    </source>
</evidence>
<evidence type="ECO:0000256" key="5">
    <source>
        <dbReference type="ARBA" id="ARBA00022840"/>
    </source>
</evidence>
<dbReference type="PANTHER" id="PTHR43085">
    <property type="entry name" value="HEXOKINASE FAMILY MEMBER"/>
    <property type="match status" value="1"/>
</dbReference>
<dbReference type="PROSITE" id="PS00584">
    <property type="entry name" value="PFKB_KINASES_2"/>
    <property type="match status" value="1"/>
</dbReference>
<dbReference type="CDD" id="cd01166">
    <property type="entry name" value="KdgK"/>
    <property type="match status" value="1"/>
</dbReference>
<proteinExistence type="inferred from homology"/>
<reference evidence="8" key="1">
    <citation type="submission" date="2016-10" db="EMBL/GenBank/DDBJ databases">
        <authorList>
            <person name="Varghese N."/>
            <person name="Submissions S."/>
        </authorList>
    </citation>
    <scope>NUCLEOTIDE SEQUENCE [LARGE SCALE GENOMIC DNA]</scope>
    <source>
        <strain evidence="8">CGMCC 1.6963</strain>
    </source>
</reference>
<keyword evidence="2" id="KW-0808">Transferase</keyword>
<dbReference type="InterPro" id="IPR050306">
    <property type="entry name" value="PfkB_Carbo_kinase"/>
</dbReference>
<dbReference type="PANTHER" id="PTHR43085:SF1">
    <property type="entry name" value="PSEUDOURIDINE KINASE-RELATED"/>
    <property type="match status" value="1"/>
</dbReference>
<evidence type="ECO:0000256" key="2">
    <source>
        <dbReference type="ARBA" id="ARBA00022679"/>
    </source>
</evidence>
<dbReference type="AlphaFoldDB" id="A0A1H9VV19"/>
<feature type="domain" description="Carbohydrate kinase PfkB" evidence="6">
    <location>
        <begin position="21"/>
        <end position="304"/>
    </location>
</feature>
<keyword evidence="5" id="KW-0067">ATP-binding</keyword>
<comment type="similarity">
    <text evidence="1">Belongs to the carbohydrate kinase PfkB family.</text>
</comment>
<evidence type="ECO:0000256" key="1">
    <source>
        <dbReference type="ARBA" id="ARBA00010688"/>
    </source>
</evidence>
<dbReference type="Pfam" id="PF00294">
    <property type="entry name" value="PfkB"/>
    <property type="match status" value="1"/>
</dbReference>
<evidence type="ECO:0000256" key="3">
    <source>
        <dbReference type="ARBA" id="ARBA00022741"/>
    </source>
</evidence>
<dbReference type="RefSeq" id="WP_091758726.1">
    <property type="nucleotide sequence ID" value="NZ_FOHB01000004.1"/>
</dbReference>
<dbReference type="GO" id="GO:0005524">
    <property type="term" value="F:ATP binding"/>
    <property type="evidence" value="ECO:0007669"/>
    <property type="project" value="UniProtKB-KW"/>
</dbReference>
<name>A0A1H9VV19_9MICO</name>
<dbReference type="InterPro" id="IPR029056">
    <property type="entry name" value="Ribokinase-like"/>
</dbReference>
<dbReference type="OrthoDB" id="9808601at2"/>
<dbReference type="InterPro" id="IPR002173">
    <property type="entry name" value="Carboh/pur_kinase_PfkB_CS"/>
</dbReference>
<dbReference type="InterPro" id="IPR011611">
    <property type="entry name" value="PfkB_dom"/>
</dbReference>
<dbReference type="EMBL" id="FOHB01000004">
    <property type="protein sequence ID" value="SES25515.1"/>
    <property type="molecule type" value="Genomic_DNA"/>
</dbReference>
<sequence>MTTVPATGDVDVLTFGESMVSFRGEGLLTQGSRQTVRLAGAESNVAIGLARLGHTVAWAGRVGDDSFGRLVLRQLRAEGVDTRYAVVDTERPTGLMFVEERTADLVSVEYRRAGSAGSAVGKDEVTAALTASPRVLHVTGITPALSPSAAGAVEAAVGSASAAGVFVSLDVNFRSRLWNREQAREVLTPLAAHASVVIASDDELDLVASGDEDVAVAELLSRGVQQVAVKRGPLGATLHSREGRVDAPALAVTAIDPIGAGDAFTAGYLSGVLDGLDPAQCLVRGAATGAFAVSTRGDWEGAPTREELAVLERHTPGATVR</sequence>
<evidence type="ECO:0000259" key="6">
    <source>
        <dbReference type="Pfam" id="PF00294"/>
    </source>
</evidence>
<organism evidence="7 8">
    <name type="scientific">Pedococcus cremeus</name>
    <dbReference type="NCBI Taxonomy" id="587636"/>
    <lineage>
        <taxon>Bacteria</taxon>
        <taxon>Bacillati</taxon>
        <taxon>Actinomycetota</taxon>
        <taxon>Actinomycetes</taxon>
        <taxon>Micrococcales</taxon>
        <taxon>Intrasporangiaceae</taxon>
        <taxon>Pedococcus</taxon>
    </lineage>
</organism>
<evidence type="ECO:0000313" key="7">
    <source>
        <dbReference type="EMBL" id="SES25515.1"/>
    </source>
</evidence>
<dbReference type="Gene3D" id="3.40.1190.20">
    <property type="match status" value="1"/>
</dbReference>
<evidence type="ECO:0000256" key="4">
    <source>
        <dbReference type="ARBA" id="ARBA00022777"/>
    </source>
</evidence>
<gene>
    <name evidence="7" type="ORF">SAMN05216199_2586</name>
</gene>
<accession>A0A1H9VV19</accession>
<keyword evidence="8" id="KW-1185">Reference proteome</keyword>
<dbReference type="Proteomes" id="UP000199019">
    <property type="component" value="Unassembled WGS sequence"/>
</dbReference>
<protein>
    <submittedName>
        <fullName evidence="7">2-dehydro-3-deoxygluconokinase</fullName>
    </submittedName>
</protein>
<keyword evidence="4 7" id="KW-0418">Kinase</keyword>